<dbReference type="EMBL" id="JAYWIO010000004">
    <property type="protein sequence ID" value="KAK7266980.1"/>
    <property type="molecule type" value="Genomic_DNA"/>
</dbReference>
<feature type="region of interest" description="Disordered" evidence="1">
    <location>
        <begin position="70"/>
        <end position="108"/>
    </location>
</feature>
<protein>
    <submittedName>
        <fullName evidence="2">Uncharacterized protein</fullName>
    </submittedName>
</protein>
<evidence type="ECO:0000313" key="2">
    <source>
        <dbReference type="EMBL" id="KAK7266980.1"/>
    </source>
</evidence>
<proteinExistence type="predicted"/>
<comment type="caution">
    <text evidence="2">The sequence shown here is derived from an EMBL/GenBank/DDBJ whole genome shotgun (WGS) entry which is preliminary data.</text>
</comment>
<sequence length="183" mass="20045">MAKKRGRPSKQTPSSSTPSHARTNESHKVPISLDFSLLDDQILNFKGLESLDGKQAETLLANIEALREKIKSKEPNSPEHEVVKETQLVNESSPSNNDGTRTISRAEPEKEAVHENLAAANIQIVIAANGDSETNKGPAVNDANSNDKGNLKGDKDQEQWQMVLTRQKARGNRPKNMAMPENG</sequence>
<reference evidence="2 3" key="1">
    <citation type="submission" date="2024-01" db="EMBL/GenBank/DDBJ databases">
        <title>The genomes of 5 underutilized Papilionoideae crops provide insights into root nodulation and disease resistanc.</title>
        <authorList>
            <person name="Yuan L."/>
        </authorList>
    </citation>
    <scope>NUCLEOTIDE SEQUENCE [LARGE SCALE GENOMIC DNA]</scope>
    <source>
        <strain evidence="2">ZHUSHIDOU_FW_LH</strain>
        <tissue evidence="2">Leaf</tissue>
    </source>
</reference>
<accession>A0AAN9I7W9</accession>
<feature type="region of interest" description="Disordered" evidence="1">
    <location>
        <begin position="1"/>
        <end position="29"/>
    </location>
</feature>
<dbReference type="AlphaFoldDB" id="A0AAN9I7W9"/>
<feature type="region of interest" description="Disordered" evidence="1">
    <location>
        <begin position="131"/>
        <end position="159"/>
    </location>
</feature>
<evidence type="ECO:0000256" key="1">
    <source>
        <dbReference type="SAM" id="MobiDB-lite"/>
    </source>
</evidence>
<feature type="compositionally biased region" description="Polar residues" evidence="1">
    <location>
        <begin position="87"/>
        <end position="103"/>
    </location>
</feature>
<evidence type="ECO:0000313" key="3">
    <source>
        <dbReference type="Proteomes" id="UP001372338"/>
    </source>
</evidence>
<dbReference type="Proteomes" id="UP001372338">
    <property type="component" value="Unassembled WGS sequence"/>
</dbReference>
<gene>
    <name evidence="2" type="ORF">RIF29_19642</name>
</gene>
<feature type="compositionally biased region" description="Basic and acidic residues" evidence="1">
    <location>
        <begin position="149"/>
        <end position="158"/>
    </location>
</feature>
<organism evidence="2 3">
    <name type="scientific">Crotalaria pallida</name>
    <name type="common">Smooth rattlebox</name>
    <name type="synonym">Crotalaria striata</name>
    <dbReference type="NCBI Taxonomy" id="3830"/>
    <lineage>
        <taxon>Eukaryota</taxon>
        <taxon>Viridiplantae</taxon>
        <taxon>Streptophyta</taxon>
        <taxon>Embryophyta</taxon>
        <taxon>Tracheophyta</taxon>
        <taxon>Spermatophyta</taxon>
        <taxon>Magnoliopsida</taxon>
        <taxon>eudicotyledons</taxon>
        <taxon>Gunneridae</taxon>
        <taxon>Pentapetalae</taxon>
        <taxon>rosids</taxon>
        <taxon>fabids</taxon>
        <taxon>Fabales</taxon>
        <taxon>Fabaceae</taxon>
        <taxon>Papilionoideae</taxon>
        <taxon>50 kb inversion clade</taxon>
        <taxon>genistoids sensu lato</taxon>
        <taxon>core genistoids</taxon>
        <taxon>Crotalarieae</taxon>
        <taxon>Crotalaria</taxon>
    </lineage>
</organism>
<name>A0AAN9I7W9_CROPI</name>
<keyword evidence="3" id="KW-1185">Reference proteome</keyword>
<feature type="compositionally biased region" description="Basic and acidic residues" evidence="1">
    <location>
        <begin position="70"/>
        <end position="84"/>
    </location>
</feature>